<evidence type="ECO:0000313" key="3">
    <source>
        <dbReference type="Proteomes" id="UP000753802"/>
    </source>
</evidence>
<gene>
    <name evidence="2" type="ORF">GWC95_11165</name>
</gene>
<keyword evidence="3" id="KW-1185">Reference proteome</keyword>
<keyword evidence="1" id="KW-0812">Transmembrane</keyword>
<keyword evidence="1" id="KW-0472">Membrane</keyword>
<proteinExistence type="predicted"/>
<organism evidence="2 3">
    <name type="scientific">Sediminibacterium roseum</name>
    <dbReference type="NCBI Taxonomy" id="1978412"/>
    <lineage>
        <taxon>Bacteria</taxon>
        <taxon>Pseudomonadati</taxon>
        <taxon>Bacteroidota</taxon>
        <taxon>Chitinophagia</taxon>
        <taxon>Chitinophagales</taxon>
        <taxon>Chitinophagaceae</taxon>
        <taxon>Sediminibacterium</taxon>
    </lineage>
</organism>
<dbReference type="Proteomes" id="UP000753802">
    <property type="component" value="Unassembled WGS sequence"/>
</dbReference>
<name>A0ABW9ZTP2_9BACT</name>
<keyword evidence="1" id="KW-1133">Transmembrane helix</keyword>
<accession>A0ABW9ZTP2</accession>
<protein>
    <submittedName>
        <fullName evidence="2">Uncharacterized protein</fullName>
    </submittedName>
</protein>
<dbReference type="EMBL" id="JAACJS010000012">
    <property type="protein sequence ID" value="NCI50485.1"/>
    <property type="molecule type" value="Genomic_DNA"/>
</dbReference>
<feature type="transmembrane region" description="Helical" evidence="1">
    <location>
        <begin position="95"/>
        <end position="119"/>
    </location>
</feature>
<evidence type="ECO:0000256" key="1">
    <source>
        <dbReference type="SAM" id="Phobius"/>
    </source>
</evidence>
<evidence type="ECO:0000313" key="2">
    <source>
        <dbReference type="EMBL" id="NCI50485.1"/>
    </source>
</evidence>
<dbReference type="RefSeq" id="WP_161818779.1">
    <property type="nucleotide sequence ID" value="NZ_JAACJS010000012.1"/>
</dbReference>
<sequence length="122" mass="14294">MTDLKDILNHDDELDLSSEEMIRYLQGEASEEERFAVEKQMADSSFVNEAIEGLQDFKDPAQVQEYVAQLNRQLQKHTARKIARKKKRRLRKDETWLIVAILGILLLCAFGYLVIHHFYTVK</sequence>
<comment type="caution">
    <text evidence="2">The sequence shown here is derived from an EMBL/GenBank/DDBJ whole genome shotgun (WGS) entry which is preliminary data.</text>
</comment>
<reference evidence="2 3" key="1">
    <citation type="submission" date="2020-01" db="EMBL/GenBank/DDBJ databases">
        <title>Genome analysis.</title>
        <authorList>
            <person name="Wu S."/>
            <person name="Wang G."/>
        </authorList>
    </citation>
    <scope>NUCLEOTIDE SEQUENCE [LARGE SCALE GENOMIC DNA]</scope>
    <source>
        <strain evidence="2 3">SYL130</strain>
    </source>
</reference>